<dbReference type="HAMAP" id="MF_00434">
    <property type="entry name" value="Pterin_4_alpha"/>
    <property type="match status" value="1"/>
</dbReference>
<dbReference type="NCBIfam" id="NF002017">
    <property type="entry name" value="PRK00823.1-2"/>
    <property type="match status" value="1"/>
</dbReference>
<dbReference type="PANTHER" id="PTHR12599">
    <property type="entry name" value="PTERIN-4-ALPHA-CARBINOLAMINE DEHYDRATASE"/>
    <property type="match status" value="1"/>
</dbReference>
<dbReference type="SUPFAM" id="SSF55248">
    <property type="entry name" value="PCD-like"/>
    <property type="match status" value="1"/>
</dbReference>
<evidence type="ECO:0000256" key="1">
    <source>
        <dbReference type="ARBA" id="ARBA00001554"/>
    </source>
</evidence>
<dbReference type="RefSeq" id="WP_225919354.1">
    <property type="nucleotide sequence ID" value="NZ_CP139781.1"/>
</dbReference>
<evidence type="ECO:0000256" key="2">
    <source>
        <dbReference type="ARBA" id="ARBA00006472"/>
    </source>
</evidence>
<dbReference type="EMBL" id="CP139781">
    <property type="protein sequence ID" value="WRQ87390.1"/>
    <property type="molecule type" value="Genomic_DNA"/>
</dbReference>
<organism evidence="5 6">
    <name type="scientific">Actomonas aquatica</name>
    <dbReference type="NCBI Taxonomy" id="2866162"/>
    <lineage>
        <taxon>Bacteria</taxon>
        <taxon>Pseudomonadati</taxon>
        <taxon>Verrucomicrobiota</taxon>
        <taxon>Opitutia</taxon>
        <taxon>Opitutales</taxon>
        <taxon>Opitutaceae</taxon>
        <taxon>Actomonas</taxon>
    </lineage>
</organism>
<evidence type="ECO:0000313" key="6">
    <source>
        <dbReference type="Proteomes" id="UP000738431"/>
    </source>
</evidence>
<evidence type="ECO:0000256" key="4">
    <source>
        <dbReference type="HAMAP-Rule" id="MF_00434"/>
    </source>
</evidence>
<dbReference type="Proteomes" id="UP000738431">
    <property type="component" value="Chromosome"/>
</dbReference>
<dbReference type="Pfam" id="PF01329">
    <property type="entry name" value="Pterin_4a"/>
    <property type="match status" value="1"/>
</dbReference>
<dbReference type="Gene3D" id="3.30.1360.20">
    <property type="entry name" value="Transcriptional coactivator/pterin dehydratase"/>
    <property type="match status" value="1"/>
</dbReference>
<proteinExistence type="inferred from homology"/>
<evidence type="ECO:0000313" key="5">
    <source>
        <dbReference type="EMBL" id="WRQ87390.1"/>
    </source>
</evidence>
<gene>
    <name evidence="5" type="ORF">K1X11_021465</name>
</gene>
<dbReference type="GO" id="GO:0008124">
    <property type="term" value="F:4-alpha-hydroxytetrahydrobiopterin dehydratase activity"/>
    <property type="evidence" value="ECO:0007669"/>
    <property type="project" value="UniProtKB-EC"/>
</dbReference>
<comment type="catalytic activity">
    <reaction evidence="1 4">
        <text>(4aS,6R)-4a-hydroxy-L-erythro-5,6,7,8-tetrahydrobiopterin = (6R)-L-erythro-6,7-dihydrobiopterin + H2O</text>
        <dbReference type="Rhea" id="RHEA:11920"/>
        <dbReference type="ChEBI" id="CHEBI:15377"/>
        <dbReference type="ChEBI" id="CHEBI:15642"/>
        <dbReference type="ChEBI" id="CHEBI:43120"/>
        <dbReference type="EC" id="4.2.1.96"/>
    </reaction>
</comment>
<keyword evidence="3 4" id="KW-0456">Lyase</keyword>
<name>A0ABZ1CAQ6_9BACT</name>
<reference evidence="5 6" key="2">
    <citation type="submission" date="2023-12" db="EMBL/GenBank/DDBJ databases">
        <title>Description of an unclassified Opitutus bacterium of Verrucomicrobiota.</title>
        <authorList>
            <person name="Zhang D.-F."/>
        </authorList>
    </citation>
    <scope>NUCLEOTIDE SEQUENCE [LARGE SCALE GENOMIC DNA]</scope>
    <source>
        <strain evidence="5 6">WL0086</strain>
    </source>
</reference>
<protein>
    <recommendedName>
        <fullName evidence="4">Putative pterin-4-alpha-carbinolamine dehydratase</fullName>
        <shortName evidence="4">PHS</shortName>
        <ecNumber evidence="4">4.2.1.96</ecNumber>
    </recommendedName>
    <alternativeName>
        <fullName evidence="4">4-alpha-hydroxy-tetrahydropterin dehydratase</fullName>
    </alternativeName>
    <alternativeName>
        <fullName evidence="4">Pterin carbinolamine dehydratase</fullName>
        <shortName evidence="4">PCD</shortName>
    </alternativeName>
</protein>
<dbReference type="InterPro" id="IPR036428">
    <property type="entry name" value="PCD_sf"/>
</dbReference>
<keyword evidence="6" id="KW-1185">Reference proteome</keyword>
<accession>A0ABZ1CAQ6</accession>
<sequence length="100" mass="11250">MSDKAMSTADLTSVLAELPGWAHESDALLKTFTFANFREAMAFMVRVGFEAEAMDHHPEWTNVYDEVKIRLTTHHSGNKVTAKDVELAKVIEKVRDVQEG</sequence>
<reference evidence="5 6" key="1">
    <citation type="submission" date="2021-08" db="EMBL/GenBank/DDBJ databases">
        <authorList>
            <person name="Zhang D."/>
            <person name="Zhang A."/>
            <person name="Wang L."/>
        </authorList>
    </citation>
    <scope>NUCLEOTIDE SEQUENCE [LARGE SCALE GENOMIC DNA]</scope>
    <source>
        <strain evidence="5 6">WL0086</strain>
    </source>
</reference>
<evidence type="ECO:0000256" key="3">
    <source>
        <dbReference type="ARBA" id="ARBA00023239"/>
    </source>
</evidence>
<dbReference type="EC" id="4.2.1.96" evidence="4"/>
<dbReference type="InterPro" id="IPR001533">
    <property type="entry name" value="Pterin_deHydtase"/>
</dbReference>
<dbReference type="PANTHER" id="PTHR12599:SF0">
    <property type="entry name" value="PTERIN-4-ALPHA-CARBINOLAMINE DEHYDRATASE"/>
    <property type="match status" value="1"/>
</dbReference>
<comment type="similarity">
    <text evidence="2 4">Belongs to the pterin-4-alpha-carbinolamine dehydratase family.</text>
</comment>